<comment type="cofactor">
    <cofactor evidence="1">
        <name>Fe(2+)</name>
        <dbReference type="ChEBI" id="CHEBI:29033"/>
    </cofactor>
</comment>
<dbReference type="STRING" id="1664694.A0A0N1HJC6"/>
<name>A0A0N1HJC6_9EURO</name>
<feature type="domain" description="TauD/TfdA-like" evidence="7">
    <location>
        <begin position="24"/>
        <end position="299"/>
    </location>
</feature>
<evidence type="ECO:0000256" key="1">
    <source>
        <dbReference type="ARBA" id="ARBA00001954"/>
    </source>
</evidence>
<dbReference type="OrthoDB" id="406634at2759"/>
<accession>A0A0N1HJC6</accession>
<evidence type="ECO:0000313" key="9">
    <source>
        <dbReference type="Proteomes" id="UP000038010"/>
    </source>
</evidence>
<evidence type="ECO:0000256" key="2">
    <source>
        <dbReference type="ARBA" id="ARBA00008654"/>
    </source>
</evidence>
<dbReference type="Gene3D" id="3.60.130.10">
    <property type="entry name" value="Clavaminate synthase-like"/>
    <property type="match status" value="1"/>
</dbReference>
<organism evidence="8 9">
    <name type="scientific">Cyphellophora attinorum</name>
    <dbReference type="NCBI Taxonomy" id="1664694"/>
    <lineage>
        <taxon>Eukaryota</taxon>
        <taxon>Fungi</taxon>
        <taxon>Dikarya</taxon>
        <taxon>Ascomycota</taxon>
        <taxon>Pezizomycotina</taxon>
        <taxon>Eurotiomycetes</taxon>
        <taxon>Chaetothyriomycetidae</taxon>
        <taxon>Chaetothyriales</taxon>
        <taxon>Cyphellophoraceae</taxon>
        <taxon>Cyphellophora</taxon>
    </lineage>
</organism>
<dbReference type="GO" id="GO:0051213">
    <property type="term" value="F:dioxygenase activity"/>
    <property type="evidence" value="ECO:0007669"/>
    <property type="project" value="UniProtKB-KW"/>
</dbReference>
<evidence type="ECO:0000256" key="3">
    <source>
        <dbReference type="ARBA" id="ARBA00022723"/>
    </source>
</evidence>
<keyword evidence="6" id="KW-0408">Iron</keyword>
<keyword evidence="9" id="KW-1185">Reference proteome</keyword>
<keyword evidence="3" id="KW-0479">Metal-binding</keyword>
<dbReference type="InterPro" id="IPR050411">
    <property type="entry name" value="AlphaKG_dependent_hydroxylases"/>
</dbReference>
<dbReference type="RefSeq" id="XP_017996477.1">
    <property type="nucleotide sequence ID" value="XM_018144454.1"/>
</dbReference>
<dbReference type="InterPro" id="IPR003819">
    <property type="entry name" value="TauD/TfdA-like"/>
</dbReference>
<dbReference type="Pfam" id="PF02668">
    <property type="entry name" value="TauD"/>
    <property type="match status" value="1"/>
</dbReference>
<evidence type="ECO:0000256" key="4">
    <source>
        <dbReference type="ARBA" id="ARBA00022964"/>
    </source>
</evidence>
<evidence type="ECO:0000313" key="8">
    <source>
        <dbReference type="EMBL" id="KPI36514.1"/>
    </source>
</evidence>
<dbReference type="InterPro" id="IPR042098">
    <property type="entry name" value="TauD-like_sf"/>
</dbReference>
<dbReference type="VEuPathDB" id="FungiDB:AB675_4325"/>
<dbReference type="GO" id="GO:0046872">
    <property type="term" value="F:metal ion binding"/>
    <property type="evidence" value="ECO:0007669"/>
    <property type="project" value="UniProtKB-KW"/>
</dbReference>
<evidence type="ECO:0000256" key="6">
    <source>
        <dbReference type="ARBA" id="ARBA00023004"/>
    </source>
</evidence>
<dbReference type="AlphaFoldDB" id="A0A0N1HJC6"/>
<dbReference type="SUPFAM" id="SSF51197">
    <property type="entry name" value="Clavaminate synthase-like"/>
    <property type="match status" value="1"/>
</dbReference>
<dbReference type="Proteomes" id="UP000038010">
    <property type="component" value="Unassembled WGS sequence"/>
</dbReference>
<evidence type="ECO:0000256" key="5">
    <source>
        <dbReference type="ARBA" id="ARBA00023002"/>
    </source>
</evidence>
<reference evidence="8 9" key="1">
    <citation type="submission" date="2015-06" db="EMBL/GenBank/DDBJ databases">
        <title>Draft genome of the ant-associated black yeast Phialophora attae CBS 131958.</title>
        <authorList>
            <person name="Moreno L.F."/>
            <person name="Stielow B.J."/>
            <person name="de Hoog S."/>
            <person name="Vicente V.A."/>
            <person name="Weiss V.A."/>
            <person name="de Vries M."/>
            <person name="Cruz L.M."/>
            <person name="Souza E.M."/>
        </authorList>
    </citation>
    <scope>NUCLEOTIDE SEQUENCE [LARGE SCALE GENOMIC DNA]</scope>
    <source>
        <strain evidence="8 9">CBS 131958</strain>
    </source>
</reference>
<dbReference type="PANTHER" id="PTHR10696:SF25">
    <property type="entry name" value="OXIDOREDUCTASE AIM17-RELATED"/>
    <property type="match status" value="1"/>
</dbReference>
<proteinExistence type="inferred from homology"/>
<dbReference type="GO" id="GO:0005739">
    <property type="term" value="C:mitochondrion"/>
    <property type="evidence" value="ECO:0007669"/>
    <property type="project" value="TreeGrafter"/>
</dbReference>
<dbReference type="PANTHER" id="PTHR10696">
    <property type="entry name" value="GAMMA-BUTYROBETAINE HYDROXYLASE-RELATED"/>
    <property type="match status" value="1"/>
</dbReference>
<sequence length="345" mass="39869">MQGNVDHKLKARPVHMWDSASYDIEQHTLAFKDFMDDRGLSEALHHLWETGLIFVRDVPREESMVETLAQRIGVIRNTFYGRTWDVRSKPQAENVAYTNRHLGYHMDLLYMKEPPGIQLLHCLDNTCTGGESFFADTFTALYHLERQRPGSVEVCSKEPSIRYEYLNAASGHHYMDTKCLASTKNVAACSRLKFYHNDPTESASPHLNAVDRVYWSPPFVATTVHKHPDQRPLNDFTLYIQRNFREVMSNFSKVLDSPQLRVETRLDPGTCVIFDNLRIVHARKAFDTSSGSRWLRGAYLDWQDFFSKATQASELMPEAPFVAYRFANRFHQRKSELDEAPEANV</sequence>
<evidence type="ECO:0000259" key="7">
    <source>
        <dbReference type="Pfam" id="PF02668"/>
    </source>
</evidence>
<dbReference type="GeneID" id="28736334"/>
<comment type="similarity">
    <text evidence="2">Belongs to the gamma-BBH/TMLD family.</text>
</comment>
<dbReference type="EMBL" id="LFJN01000030">
    <property type="protein sequence ID" value="KPI36514.1"/>
    <property type="molecule type" value="Genomic_DNA"/>
</dbReference>
<dbReference type="GO" id="GO:0045329">
    <property type="term" value="P:carnitine biosynthetic process"/>
    <property type="evidence" value="ECO:0007669"/>
    <property type="project" value="TreeGrafter"/>
</dbReference>
<comment type="caution">
    <text evidence="8">The sequence shown here is derived from an EMBL/GenBank/DDBJ whole genome shotgun (WGS) entry which is preliminary data.</text>
</comment>
<protein>
    <submittedName>
        <fullName evidence="8">Gamma-butyrobetaine dioxygenase</fullName>
    </submittedName>
</protein>
<gene>
    <name evidence="8" type="ORF">AB675_4325</name>
</gene>
<keyword evidence="5" id="KW-0560">Oxidoreductase</keyword>
<keyword evidence="4 8" id="KW-0223">Dioxygenase</keyword>